<keyword evidence="5" id="KW-1185">Reference proteome</keyword>
<dbReference type="PANTHER" id="PTHR43080:SF30">
    <property type="entry name" value="CYCLIC DI-AMP RECEPTOR B"/>
    <property type="match status" value="1"/>
</dbReference>
<dbReference type="InterPro" id="IPR048125">
    <property type="entry name" value="CBS_CbpB"/>
</dbReference>
<dbReference type="NCBIfam" id="NF041630">
    <property type="entry name" value="CBS_CbpB"/>
    <property type="match status" value="1"/>
</dbReference>
<dbReference type="Gene3D" id="3.10.580.10">
    <property type="entry name" value="CBS-domain"/>
    <property type="match status" value="1"/>
</dbReference>
<evidence type="ECO:0000256" key="1">
    <source>
        <dbReference type="ARBA" id="ARBA00023122"/>
    </source>
</evidence>
<keyword evidence="1 2" id="KW-0129">CBS domain</keyword>
<feature type="domain" description="CBS" evidence="3">
    <location>
        <begin position="83"/>
        <end position="145"/>
    </location>
</feature>
<dbReference type="AlphaFoldDB" id="A0A430AX70"/>
<comment type="caution">
    <text evidence="4">The sequence shown here is derived from an EMBL/GenBank/DDBJ whole genome shotgun (WGS) entry which is preliminary data.</text>
</comment>
<dbReference type="EMBL" id="NGKA01000007">
    <property type="protein sequence ID" value="RSU12662.1"/>
    <property type="molecule type" value="Genomic_DNA"/>
</dbReference>
<dbReference type="OrthoDB" id="2375431at2"/>
<dbReference type="Proteomes" id="UP000287605">
    <property type="component" value="Unassembled WGS sequence"/>
</dbReference>
<proteinExistence type="predicted"/>
<evidence type="ECO:0000313" key="5">
    <source>
        <dbReference type="Proteomes" id="UP000287605"/>
    </source>
</evidence>
<dbReference type="RefSeq" id="WP_126808417.1">
    <property type="nucleotide sequence ID" value="NZ_NGKA01000007.1"/>
</dbReference>
<accession>A0A430AX70</accession>
<dbReference type="Pfam" id="PF00571">
    <property type="entry name" value="CBS"/>
    <property type="match status" value="2"/>
</dbReference>
<evidence type="ECO:0000259" key="3">
    <source>
        <dbReference type="PROSITE" id="PS51371"/>
    </source>
</evidence>
<organism evidence="4 5">
    <name type="scientific">Vagococcus elongatus</name>
    <dbReference type="NCBI Taxonomy" id="180344"/>
    <lineage>
        <taxon>Bacteria</taxon>
        <taxon>Bacillati</taxon>
        <taxon>Bacillota</taxon>
        <taxon>Bacilli</taxon>
        <taxon>Lactobacillales</taxon>
        <taxon>Enterococcaceae</taxon>
        <taxon>Vagococcus</taxon>
    </lineage>
</organism>
<name>A0A430AX70_9ENTE</name>
<dbReference type="CDD" id="cd04643">
    <property type="entry name" value="CBS_pair_bac"/>
    <property type="match status" value="1"/>
</dbReference>
<protein>
    <submittedName>
        <fullName evidence="4">CBS domain-containing protein</fullName>
    </submittedName>
</protein>
<dbReference type="PANTHER" id="PTHR43080">
    <property type="entry name" value="CBS DOMAIN-CONTAINING PROTEIN CBSX3, MITOCHONDRIAL"/>
    <property type="match status" value="1"/>
</dbReference>
<dbReference type="InterPro" id="IPR046342">
    <property type="entry name" value="CBS_dom_sf"/>
</dbReference>
<dbReference type="SUPFAM" id="SSF54631">
    <property type="entry name" value="CBS-domain pair"/>
    <property type="match status" value="1"/>
</dbReference>
<gene>
    <name evidence="4" type="ORF">CBF29_05910</name>
</gene>
<evidence type="ECO:0000256" key="2">
    <source>
        <dbReference type="PROSITE-ProRule" id="PRU00703"/>
    </source>
</evidence>
<evidence type="ECO:0000313" key="4">
    <source>
        <dbReference type="EMBL" id="RSU12662.1"/>
    </source>
</evidence>
<dbReference type="InterPro" id="IPR051257">
    <property type="entry name" value="Diverse_CBS-Domain"/>
</dbReference>
<dbReference type="InterPro" id="IPR000644">
    <property type="entry name" value="CBS_dom"/>
</dbReference>
<sequence length="162" mass="18315">MIGSTIENLLLENQSDFLISADKVAHVMDTNPLTHALLVLSKVRYSKIPVLNAQDELVGFIGLTNIVDEMFDLDEVEPNNLNDKKVADVMDVDITFINNTSDVERLFHLAVDHPFIPVSDENNKFMGIVTRKELLKAVNHLMHTLGNDYDLKPKKVEIRKFG</sequence>
<dbReference type="PROSITE" id="PS51371">
    <property type="entry name" value="CBS"/>
    <property type="match status" value="1"/>
</dbReference>
<reference evidence="4 5" key="1">
    <citation type="submission" date="2017-05" db="EMBL/GenBank/DDBJ databases">
        <title>Vagococcus spp. assemblies.</title>
        <authorList>
            <person name="Gulvik C.A."/>
        </authorList>
    </citation>
    <scope>NUCLEOTIDE SEQUENCE [LARGE SCALE GENOMIC DNA]</scope>
    <source>
        <strain evidence="4 5">CCUG 51432</strain>
    </source>
</reference>